<dbReference type="PANTHER" id="PTHR22950">
    <property type="entry name" value="AMINO ACID TRANSPORTER"/>
    <property type="match status" value="1"/>
</dbReference>
<evidence type="ECO:0000256" key="3">
    <source>
        <dbReference type="ARBA" id="ARBA00022448"/>
    </source>
</evidence>
<dbReference type="AlphaFoldDB" id="T1JHR5"/>
<dbReference type="GO" id="GO:0015179">
    <property type="term" value="F:L-amino acid transmembrane transporter activity"/>
    <property type="evidence" value="ECO:0007669"/>
    <property type="project" value="TreeGrafter"/>
</dbReference>
<dbReference type="HOGENOM" id="CLU_009020_4_2_1"/>
<keyword evidence="3" id="KW-0813">Transport</keyword>
<comment type="subcellular location">
    <subcellularLocation>
        <location evidence="1">Membrane</location>
        <topology evidence="1">Multi-pass membrane protein</topology>
    </subcellularLocation>
</comment>
<reference evidence="15" key="1">
    <citation type="submission" date="2011-05" db="EMBL/GenBank/DDBJ databases">
        <authorList>
            <person name="Richards S.R."/>
            <person name="Qu J."/>
            <person name="Jiang H."/>
            <person name="Jhangiani S.N."/>
            <person name="Agravi P."/>
            <person name="Goodspeed R."/>
            <person name="Gross S."/>
            <person name="Mandapat C."/>
            <person name="Jackson L."/>
            <person name="Mathew T."/>
            <person name="Pu L."/>
            <person name="Thornton R."/>
            <person name="Saada N."/>
            <person name="Wilczek-Boney K.B."/>
            <person name="Lee S."/>
            <person name="Kovar C."/>
            <person name="Wu Y."/>
            <person name="Scherer S.E."/>
            <person name="Worley K.C."/>
            <person name="Muzny D.M."/>
            <person name="Gibbs R."/>
        </authorList>
    </citation>
    <scope>NUCLEOTIDE SEQUENCE</scope>
    <source>
        <strain evidence="15">Brora</strain>
    </source>
</reference>
<feature type="transmembrane region" description="Helical" evidence="12">
    <location>
        <begin position="424"/>
        <end position="445"/>
    </location>
</feature>
<evidence type="ECO:0000256" key="11">
    <source>
        <dbReference type="SAM" id="MobiDB-lite"/>
    </source>
</evidence>
<dbReference type="Proteomes" id="UP000014500">
    <property type="component" value="Unassembled WGS sequence"/>
</dbReference>
<protein>
    <recommendedName>
        <fullName evidence="9">Putative sodium-coupled neutral amino acid transporter 11</fullName>
    </recommendedName>
    <alternativeName>
        <fullName evidence="10">Solute carrier family 38 member 11</fullName>
    </alternativeName>
</protein>
<dbReference type="InterPro" id="IPR013057">
    <property type="entry name" value="AA_transpt_TM"/>
</dbReference>
<feature type="transmembrane region" description="Helical" evidence="12">
    <location>
        <begin position="87"/>
        <end position="110"/>
    </location>
</feature>
<dbReference type="eggNOG" id="KOG1305">
    <property type="taxonomic scope" value="Eukaryota"/>
</dbReference>
<evidence type="ECO:0000313" key="14">
    <source>
        <dbReference type="EnsemblMetazoa" id="SMAR013396-PA"/>
    </source>
</evidence>
<dbReference type="STRING" id="126957.T1JHR5"/>
<feature type="transmembrane region" description="Helical" evidence="12">
    <location>
        <begin position="320"/>
        <end position="342"/>
    </location>
</feature>
<dbReference type="EMBL" id="JH431954">
    <property type="status" value="NOT_ANNOTATED_CDS"/>
    <property type="molecule type" value="Genomic_DNA"/>
</dbReference>
<evidence type="ECO:0000256" key="5">
    <source>
        <dbReference type="ARBA" id="ARBA00022970"/>
    </source>
</evidence>
<feature type="transmembrane region" description="Helical" evidence="12">
    <location>
        <begin position="394"/>
        <end position="412"/>
    </location>
</feature>
<accession>T1JHR5</accession>
<evidence type="ECO:0000256" key="6">
    <source>
        <dbReference type="ARBA" id="ARBA00022989"/>
    </source>
</evidence>
<proteinExistence type="inferred from homology"/>
<evidence type="ECO:0000256" key="1">
    <source>
        <dbReference type="ARBA" id="ARBA00004141"/>
    </source>
</evidence>
<evidence type="ECO:0000256" key="12">
    <source>
        <dbReference type="SAM" id="Phobius"/>
    </source>
</evidence>
<evidence type="ECO:0000256" key="9">
    <source>
        <dbReference type="ARBA" id="ARBA00040814"/>
    </source>
</evidence>
<dbReference type="GO" id="GO:0016020">
    <property type="term" value="C:membrane"/>
    <property type="evidence" value="ECO:0007669"/>
    <property type="project" value="UniProtKB-SubCell"/>
</dbReference>
<feature type="transmembrane region" description="Helical" evidence="12">
    <location>
        <begin position="244"/>
        <end position="267"/>
    </location>
</feature>
<feature type="transmembrane region" description="Helical" evidence="12">
    <location>
        <begin position="363"/>
        <end position="388"/>
    </location>
</feature>
<evidence type="ECO:0000256" key="4">
    <source>
        <dbReference type="ARBA" id="ARBA00022692"/>
    </source>
</evidence>
<dbReference type="PhylomeDB" id="T1JHR5"/>
<comment type="function">
    <text evidence="8">Putative sodium-dependent amino acid/proton antiporter.</text>
</comment>
<evidence type="ECO:0000256" key="8">
    <source>
        <dbReference type="ARBA" id="ARBA00037101"/>
    </source>
</evidence>
<dbReference type="OMA" id="FLFFGSQ"/>
<organism evidence="14 15">
    <name type="scientific">Strigamia maritima</name>
    <name type="common">European centipede</name>
    <name type="synonym">Geophilus maritimus</name>
    <dbReference type="NCBI Taxonomy" id="126957"/>
    <lineage>
        <taxon>Eukaryota</taxon>
        <taxon>Metazoa</taxon>
        <taxon>Ecdysozoa</taxon>
        <taxon>Arthropoda</taxon>
        <taxon>Myriapoda</taxon>
        <taxon>Chilopoda</taxon>
        <taxon>Pleurostigmophora</taxon>
        <taxon>Geophilomorpha</taxon>
        <taxon>Linotaeniidae</taxon>
        <taxon>Strigamia</taxon>
    </lineage>
</organism>
<feature type="transmembrane region" description="Helical" evidence="12">
    <location>
        <begin position="279"/>
        <end position="300"/>
    </location>
</feature>
<dbReference type="Pfam" id="PF01490">
    <property type="entry name" value="Aa_trans"/>
    <property type="match status" value="1"/>
</dbReference>
<keyword evidence="6 12" id="KW-1133">Transmembrane helix</keyword>
<reference evidence="14" key="2">
    <citation type="submission" date="2015-02" db="UniProtKB">
        <authorList>
            <consortium name="EnsemblMetazoa"/>
        </authorList>
    </citation>
    <scope>IDENTIFICATION</scope>
</reference>
<sequence>MTNANEKSYILQDVKPPPPTIQQTSPEGETVFVDDTKQLVSPDNKTDENNAEEEVSSMPYASFNYINSIIGSGVIAMPYALSMSGFWLGIILLILVAIITDYSLIIMVKGGHLSQTNSYQGLVEAAFGRPGFYILSFLQCVYPVIGMISYNVIISDTITKILVRITKLPQTSILGNRKFVVILSTLLITLPLSLLRKMSKLAKISFISLIFILFILIVLLIRAGTLGPKIPPTENAWEFANAGVMQAIGIMSFAFMCHHNAFLLYSSLENPTQARWNKVTHASIIASFILLVILGVTGYATFTGLSQGDVLENFCLDDDLINVIRLFFALTVMLTFPIECFVCREVIENVFFINYTKPQSFKVHYITTVSIVAVTVVISMATDCLGIVLELNGILTAVPLAYILPGLSYLKLEDGSIFSTKKLPALLTAFFGIIVAMCGLITTILRFPESEQCSHGAEMEYCRKDNASLSFDSTLQSIP</sequence>
<keyword evidence="15" id="KW-1185">Reference proteome</keyword>
<evidence type="ECO:0000256" key="2">
    <source>
        <dbReference type="ARBA" id="ARBA00008066"/>
    </source>
</evidence>
<evidence type="ECO:0000256" key="7">
    <source>
        <dbReference type="ARBA" id="ARBA00023136"/>
    </source>
</evidence>
<keyword evidence="4 12" id="KW-0812">Transmembrane</keyword>
<name>T1JHR5_STRMM</name>
<keyword evidence="7 12" id="KW-0472">Membrane</keyword>
<feature type="domain" description="Amino acid transporter transmembrane" evidence="13">
    <location>
        <begin position="55"/>
        <end position="444"/>
    </location>
</feature>
<keyword evidence="5" id="KW-0029">Amino-acid transport</keyword>
<dbReference type="PANTHER" id="PTHR22950:SF458">
    <property type="entry name" value="SODIUM-COUPLED NEUTRAL AMINO ACID TRANSPORTER 11-RELATED"/>
    <property type="match status" value="1"/>
</dbReference>
<evidence type="ECO:0000256" key="10">
    <source>
        <dbReference type="ARBA" id="ARBA00041723"/>
    </source>
</evidence>
<feature type="transmembrane region" description="Helical" evidence="12">
    <location>
        <begin position="204"/>
        <end position="224"/>
    </location>
</feature>
<evidence type="ECO:0000313" key="15">
    <source>
        <dbReference type="Proteomes" id="UP000014500"/>
    </source>
</evidence>
<feature type="transmembrane region" description="Helical" evidence="12">
    <location>
        <begin position="131"/>
        <end position="153"/>
    </location>
</feature>
<dbReference type="EnsemblMetazoa" id="SMAR013396-RA">
    <property type="protein sequence ID" value="SMAR013396-PA"/>
    <property type="gene ID" value="SMAR013396"/>
</dbReference>
<evidence type="ECO:0000259" key="13">
    <source>
        <dbReference type="Pfam" id="PF01490"/>
    </source>
</evidence>
<comment type="similarity">
    <text evidence="2">Belongs to the amino acid/polyamine transporter 2 family.</text>
</comment>
<feature type="region of interest" description="Disordered" evidence="11">
    <location>
        <begin position="1"/>
        <end position="29"/>
    </location>
</feature>